<evidence type="ECO:0000256" key="4">
    <source>
        <dbReference type="ARBA" id="ARBA00023157"/>
    </source>
</evidence>
<dbReference type="Proteomes" id="UP000261540">
    <property type="component" value="Unplaced"/>
</dbReference>
<evidence type="ECO:0000256" key="1">
    <source>
        <dbReference type="ARBA" id="ARBA00004370"/>
    </source>
</evidence>
<evidence type="ECO:0000313" key="8">
    <source>
        <dbReference type="Ensembl" id="ENSPKIP00000030830.1"/>
    </source>
</evidence>
<evidence type="ECO:0000256" key="5">
    <source>
        <dbReference type="ARBA" id="ARBA00023180"/>
    </source>
</evidence>
<keyword evidence="9" id="KW-1185">Reference proteome</keyword>
<sequence length="146" mass="15534">ATSGKKPKSLILCGFGSNVSGRLVVTGADEPVYAHAGADVTLSCSVGTHVSVTELQVTWIKTDGDILVLLYADGEIRPVIEDKNYAGRAEFFAAEISKGDFSMRLREFRTEDEGEFMCEVHTDADSASTTARIVALVGSEKTANGS</sequence>
<protein>
    <recommendedName>
        <fullName evidence="7">Ig-like domain-containing protein</fullName>
    </recommendedName>
</protein>
<feature type="domain" description="Ig-like" evidence="7">
    <location>
        <begin position="7"/>
        <end position="134"/>
    </location>
</feature>
<keyword evidence="4" id="KW-1015">Disulfide bond</keyword>
<dbReference type="InterPro" id="IPR003599">
    <property type="entry name" value="Ig_sub"/>
</dbReference>
<keyword evidence="6" id="KW-0393">Immunoglobulin domain</keyword>
<dbReference type="SMART" id="SM00409">
    <property type="entry name" value="IG"/>
    <property type="match status" value="1"/>
</dbReference>
<dbReference type="GO" id="GO:0050863">
    <property type="term" value="P:regulation of T cell activation"/>
    <property type="evidence" value="ECO:0007669"/>
    <property type="project" value="UniProtKB-ARBA"/>
</dbReference>
<dbReference type="InterPro" id="IPR007110">
    <property type="entry name" value="Ig-like_dom"/>
</dbReference>
<evidence type="ECO:0000259" key="7">
    <source>
        <dbReference type="PROSITE" id="PS50835"/>
    </source>
</evidence>
<dbReference type="PANTHER" id="PTHR24100:SF151">
    <property type="entry name" value="ICOS LIGAND"/>
    <property type="match status" value="1"/>
</dbReference>
<dbReference type="GO" id="GO:0050852">
    <property type="term" value="P:T cell receptor signaling pathway"/>
    <property type="evidence" value="ECO:0007669"/>
    <property type="project" value="TreeGrafter"/>
</dbReference>
<evidence type="ECO:0000313" key="9">
    <source>
        <dbReference type="Proteomes" id="UP000261540"/>
    </source>
</evidence>
<accession>A0A3B3SKH5</accession>
<evidence type="ECO:0000256" key="2">
    <source>
        <dbReference type="ARBA" id="ARBA00022729"/>
    </source>
</evidence>
<dbReference type="GO" id="GO:0001817">
    <property type="term" value="P:regulation of cytokine production"/>
    <property type="evidence" value="ECO:0007669"/>
    <property type="project" value="TreeGrafter"/>
</dbReference>
<keyword evidence="2" id="KW-0732">Signal</keyword>
<dbReference type="Ensembl" id="ENSPKIT00000011661.1">
    <property type="protein sequence ID" value="ENSPKIP00000030830.1"/>
    <property type="gene ID" value="ENSPKIG00000011544.1"/>
</dbReference>
<dbReference type="InterPro" id="IPR013783">
    <property type="entry name" value="Ig-like_fold"/>
</dbReference>
<dbReference type="FunFam" id="2.60.40.10:FF:000142">
    <property type="entry name" value="V-set domain-containing T-cell activation inhibitor 1"/>
    <property type="match status" value="1"/>
</dbReference>
<dbReference type="Pfam" id="PF07686">
    <property type="entry name" value="V-set"/>
    <property type="match status" value="1"/>
</dbReference>
<name>A0A3B3SKH5_9TELE</name>
<keyword evidence="3" id="KW-0472">Membrane</keyword>
<reference evidence="8" key="1">
    <citation type="submission" date="2025-08" db="UniProtKB">
        <authorList>
            <consortium name="Ensembl"/>
        </authorList>
    </citation>
    <scope>IDENTIFICATION</scope>
</reference>
<comment type="subcellular location">
    <subcellularLocation>
        <location evidence="1">Membrane</location>
    </subcellularLocation>
</comment>
<dbReference type="SUPFAM" id="SSF48726">
    <property type="entry name" value="Immunoglobulin"/>
    <property type="match status" value="1"/>
</dbReference>
<dbReference type="InterPro" id="IPR013106">
    <property type="entry name" value="Ig_V-set"/>
</dbReference>
<dbReference type="AlphaFoldDB" id="A0A3B3SKH5"/>
<dbReference type="SMART" id="SM00406">
    <property type="entry name" value="IGv"/>
    <property type="match status" value="1"/>
</dbReference>
<proteinExistence type="predicted"/>
<evidence type="ECO:0000256" key="6">
    <source>
        <dbReference type="ARBA" id="ARBA00023319"/>
    </source>
</evidence>
<dbReference type="GO" id="GO:0009897">
    <property type="term" value="C:external side of plasma membrane"/>
    <property type="evidence" value="ECO:0007669"/>
    <property type="project" value="TreeGrafter"/>
</dbReference>
<dbReference type="PROSITE" id="PS50835">
    <property type="entry name" value="IG_LIKE"/>
    <property type="match status" value="1"/>
</dbReference>
<evidence type="ECO:0000256" key="3">
    <source>
        <dbReference type="ARBA" id="ARBA00023136"/>
    </source>
</evidence>
<dbReference type="GO" id="GO:0005102">
    <property type="term" value="F:signaling receptor binding"/>
    <property type="evidence" value="ECO:0007669"/>
    <property type="project" value="TreeGrafter"/>
</dbReference>
<dbReference type="GeneTree" id="ENSGT01030000234938"/>
<reference evidence="8" key="2">
    <citation type="submission" date="2025-09" db="UniProtKB">
        <authorList>
            <consortium name="Ensembl"/>
        </authorList>
    </citation>
    <scope>IDENTIFICATION</scope>
</reference>
<keyword evidence="5" id="KW-0325">Glycoprotein</keyword>
<dbReference type="Gene3D" id="2.60.40.10">
    <property type="entry name" value="Immunoglobulins"/>
    <property type="match status" value="1"/>
</dbReference>
<dbReference type="GO" id="GO:1903037">
    <property type="term" value="P:regulation of leukocyte cell-cell adhesion"/>
    <property type="evidence" value="ECO:0007669"/>
    <property type="project" value="UniProtKB-ARBA"/>
</dbReference>
<dbReference type="InterPro" id="IPR050504">
    <property type="entry name" value="IgSF_BTN/MOG"/>
</dbReference>
<dbReference type="InterPro" id="IPR036179">
    <property type="entry name" value="Ig-like_dom_sf"/>
</dbReference>
<dbReference type="PANTHER" id="PTHR24100">
    <property type="entry name" value="BUTYROPHILIN"/>
    <property type="match status" value="1"/>
</dbReference>
<organism evidence="8 9">
    <name type="scientific">Paramormyrops kingsleyae</name>
    <dbReference type="NCBI Taxonomy" id="1676925"/>
    <lineage>
        <taxon>Eukaryota</taxon>
        <taxon>Metazoa</taxon>
        <taxon>Chordata</taxon>
        <taxon>Craniata</taxon>
        <taxon>Vertebrata</taxon>
        <taxon>Euteleostomi</taxon>
        <taxon>Actinopterygii</taxon>
        <taxon>Neopterygii</taxon>
        <taxon>Teleostei</taxon>
        <taxon>Osteoglossocephala</taxon>
        <taxon>Osteoglossomorpha</taxon>
        <taxon>Osteoglossiformes</taxon>
        <taxon>Mormyridae</taxon>
        <taxon>Paramormyrops</taxon>
    </lineage>
</organism>